<dbReference type="GO" id="GO:0005829">
    <property type="term" value="C:cytosol"/>
    <property type="evidence" value="ECO:0007669"/>
    <property type="project" value="TreeGrafter"/>
</dbReference>
<feature type="transmembrane region" description="Helical" evidence="10">
    <location>
        <begin position="410"/>
        <end position="428"/>
    </location>
</feature>
<dbReference type="GO" id="GO:0004335">
    <property type="term" value="F:galactokinase activity"/>
    <property type="evidence" value="ECO:0007669"/>
    <property type="project" value="InterPro"/>
</dbReference>
<dbReference type="InterPro" id="IPR014721">
    <property type="entry name" value="Ribsml_uS5_D2-typ_fold_subgr"/>
</dbReference>
<organism evidence="14">
    <name type="scientific">Phaeocystis antarctica</name>
    <dbReference type="NCBI Taxonomy" id="33657"/>
    <lineage>
        <taxon>Eukaryota</taxon>
        <taxon>Haptista</taxon>
        <taxon>Haptophyta</taxon>
        <taxon>Prymnesiophyceae</taxon>
        <taxon>Phaeocystales</taxon>
        <taxon>Phaeocystaceae</taxon>
        <taxon>Phaeocystis</taxon>
    </lineage>
</organism>
<evidence type="ECO:0000256" key="6">
    <source>
        <dbReference type="ARBA" id="ARBA00022777"/>
    </source>
</evidence>
<keyword evidence="10" id="KW-0812">Transmembrane</keyword>
<dbReference type="PROSITE" id="PS00627">
    <property type="entry name" value="GHMP_KINASES_ATP"/>
    <property type="match status" value="1"/>
</dbReference>
<dbReference type="InterPro" id="IPR006203">
    <property type="entry name" value="GHMP_knse_ATP-bd_CS"/>
</dbReference>
<dbReference type="SUPFAM" id="SSF54211">
    <property type="entry name" value="Ribosomal protein S5 domain 2-like"/>
    <property type="match status" value="1"/>
</dbReference>
<dbReference type="PIRSF" id="PIRSF000530">
    <property type="entry name" value="Galactokinase"/>
    <property type="match status" value="1"/>
</dbReference>
<dbReference type="FunFam" id="3.30.70.890:FF:000001">
    <property type="entry name" value="Galactokinase"/>
    <property type="match status" value="1"/>
</dbReference>
<dbReference type="Pfam" id="PF10509">
    <property type="entry name" value="GalKase_gal_bdg"/>
    <property type="match status" value="1"/>
</dbReference>
<dbReference type="InterPro" id="IPR019539">
    <property type="entry name" value="GalKase_N"/>
</dbReference>
<dbReference type="NCBIfam" id="TIGR00131">
    <property type="entry name" value="gal_kin"/>
    <property type="match status" value="1"/>
</dbReference>
<evidence type="ECO:0000259" key="13">
    <source>
        <dbReference type="Pfam" id="PF10509"/>
    </source>
</evidence>
<sequence>MASFAEDDVHAQIAACKVLFTQHFGGRCSHVVSAPGRVNLIGEHTDYNEGFVMPFCIQRCTVLAARKIPGSRCRVVSVNEGAGTVMEFDGDASLAPCDDWTNYMRGVVAQYLPSLPGGSCAFEAAVLSTVPLGGGLSSSASLEVATATLLESLYGLEVDPKEKALRCQKCEHTFCDTPCGIMDQMISACGRQSAALLIDCRPPFASEHVPLDDPDVVLLVANSNVKHKLSGSEYPDRVRQCKEACAAMRAKGHTQVHFLRDATPAMLQSCVGSLSAEVIKRASHGISEDQRTLEAKAALKARDYVRVGKLMHQSHVSLRDDYEVSCPELDVLVEIAMGVEGVYGSRMTGGGFGGCTITLLKKAAVPALLKAIGVQYPQRCGLTKVATCFATTAAEGARVRQEPLSAASRAAWALAGAVAVGAVALLAARRK</sequence>
<dbReference type="SUPFAM" id="SSF55060">
    <property type="entry name" value="GHMP Kinase, C-terminal domain"/>
    <property type="match status" value="1"/>
</dbReference>
<gene>
    <name evidence="14" type="ORF">PANT1444_LOCUS2587</name>
</gene>
<dbReference type="Gene3D" id="3.30.230.10">
    <property type="match status" value="1"/>
</dbReference>
<dbReference type="InterPro" id="IPR006206">
    <property type="entry name" value="Mevalonate/galactokinase"/>
</dbReference>
<dbReference type="GO" id="GO:0046872">
    <property type="term" value="F:metal ion binding"/>
    <property type="evidence" value="ECO:0007669"/>
    <property type="project" value="UniProtKB-KW"/>
</dbReference>
<dbReference type="InterPro" id="IPR006204">
    <property type="entry name" value="GHMP_kinase_N_dom"/>
</dbReference>
<dbReference type="InterPro" id="IPR000705">
    <property type="entry name" value="Galactokinase"/>
</dbReference>
<dbReference type="Gene3D" id="3.30.70.890">
    <property type="entry name" value="GHMP kinase, C-terminal domain"/>
    <property type="match status" value="1"/>
</dbReference>
<name>A0A7S0H8A0_9EUKA</name>
<evidence type="ECO:0000256" key="8">
    <source>
        <dbReference type="ARBA" id="ARBA00022842"/>
    </source>
</evidence>
<reference evidence="14" key="1">
    <citation type="submission" date="2021-01" db="EMBL/GenBank/DDBJ databases">
        <authorList>
            <person name="Corre E."/>
            <person name="Pelletier E."/>
            <person name="Niang G."/>
            <person name="Scheremetjew M."/>
            <person name="Finn R."/>
            <person name="Kale V."/>
            <person name="Holt S."/>
            <person name="Cochrane G."/>
            <person name="Meng A."/>
            <person name="Brown T."/>
            <person name="Cohen L."/>
        </authorList>
    </citation>
    <scope>NUCLEOTIDE SEQUENCE</scope>
    <source>
        <strain evidence="14">CCMP1374</strain>
    </source>
</reference>
<evidence type="ECO:0000256" key="7">
    <source>
        <dbReference type="ARBA" id="ARBA00022840"/>
    </source>
</evidence>
<accession>A0A7S0H8A0</accession>
<evidence type="ECO:0000256" key="5">
    <source>
        <dbReference type="ARBA" id="ARBA00022741"/>
    </source>
</evidence>
<evidence type="ECO:0000259" key="11">
    <source>
        <dbReference type="Pfam" id="PF00288"/>
    </source>
</evidence>
<evidence type="ECO:0008006" key="15">
    <source>
        <dbReference type="Google" id="ProtNLM"/>
    </source>
</evidence>
<dbReference type="Pfam" id="PF00288">
    <property type="entry name" value="GHMP_kinases_N"/>
    <property type="match status" value="1"/>
</dbReference>
<keyword evidence="5" id="KW-0547">Nucleotide-binding</keyword>
<keyword evidence="8" id="KW-0460">Magnesium</keyword>
<feature type="domain" description="GHMP kinase C-terminal" evidence="12">
    <location>
        <begin position="296"/>
        <end position="372"/>
    </location>
</feature>
<evidence type="ECO:0000256" key="9">
    <source>
        <dbReference type="ARBA" id="ARBA00023277"/>
    </source>
</evidence>
<dbReference type="InterPro" id="IPR013750">
    <property type="entry name" value="GHMP_kinase_C_dom"/>
</dbReference>
<keyword evidence="3" id="KW-0808">Transferase</keyword>
<dbReference type="InterPro" id="IPR036554">
    <property type="entry name" value="GHMP_kinase_C_sf"/>
</dbReference>
<feature type="domain" description="Galactokinase N-terminal" evidence="13">
    <location>
        <begin position="20"/>
        <end position="67"/>
    </location>
</feature>
<evidence type="ECO:0000256" key="3">
    <source>
        <dbReference type="ARBA" id="ARBA00022679"/>
    </source>
</evidence>
<protein>
    <recommendedName>
        <fullName evidence="15">Galactokinase</fullName>
    </recommendedName>
</protein>
<feature type="domain" description="GHMP kinase N-terminal" evidence="11">
    <location>
        <begin position="102"/>
        <end position="190"/>
    </location>
</feature>
<keyword evidence="10" id="KW-0472">Membrane</keyword>
<keyword evidence="7" id="KW-0067">ATP-binding</keyword>
<dbReference type="InterPro" id="IPR019741">
    <property type="entry name" value="Galactokinase_CS"/>
</dbReference>
<evidence type="ECO:0000259" key="12">
    <source>
        <dbReference type="Pfam" id="PF08544"/>
    </source>
</evidence>
<keyword evidence="9" id="KW-0119">Carbohydrate metabolism</keyword>
<dbReference type="GO" id="GO:0006012">
    <property type="term" value="P:galactose metabolic process"/>
    <property type="evidence" value="ECO:0007669"/>
    <property type="project" value="InterPro"/>
</dbReference>
<dbReference type="PROSITE" id="PS00106">
    <property type="entry name" value="GALACTOKINASE"/>
    <property type="match status" value="1"/>
</dbReference>
<dbReference type="InterPro" id="IPR020568">
    <property type="entry name" value="Ribosomal_Su5_D2-typ_SF"/>
</dbReference>
<keyword evidence="6" id="KW-0418">Kinase</keyword>
<evidence type="ECO:0000256" key="2">
    <source>
        <dbReference type="ARBA" id="ARBA00022490"/>
    </source>
</evidence>
<keyword evidence="10" id="KW-1133">Transmembrane helix</keyword>
<evidence type="ECO:0000256" key="10">
    <source>
        <dbReference type="SAM" id="Phobius"/>
    </source>
</evidence>
<dbReference type="EMBL" id="HBEP01004645">
    <property type="protein sequence ID" value="CAD8471701.1"/>
    <property type="molecule type" value="Transcribed_RNA"/>
</dbReference>
<keyword evidence="2" id="KW-0963">Cytoplasm</keyword>
<dbReference type="Pfam" id="PF08544">
    <property type="entry name" value="GHMP_kinases_C"/>
    <property type="match status" value="1"/>
</dbReference>
<dbReference type="PANTHER" id="PTHR10457">
    <property type="entry name" value="MEVALONATE KINASE/GALACTOKINASE"/>
    <property type="match status" value="1"/>
</dbReference>
<dbReference type="GO" id="GO:0005524">
    <property type="term" value="F:ATP binding"/>
    <property type="evidence" value="ECO:0007669"/>
    <property type="project" value="UniProtKB-KW"/>
</dbReference>
<dbReference type="FunFam" id="3.30.230.10:FF:000017">
    <property type="entry name" value="Galactokinase"/>
    <property type="match status" value="1"/>
</dbReference>
<dbReference type="PRINTS" id="PR00473">
    <property type="entry name" value="GALCTOKINASE"/>
</dbReference>
<evidence type="ECO:0000256" key="4">
    <source>
        <dbReference type="ARBA" id="ARBA00022723"/>
    </source>
</evidence>
<dbReference type="PRINTS" id="PR00959">
    <property type="entry name" value="MEVGALKINASE"/>
</dbReference>
<keyword evidence="4" id="KW-0479">Metal-binding</keyword>
<dbReference type="AlphaFoldDB" id="A0A7S0H8A0"/>
<dbReference type="PANTHER" id="PTHR10457:SF7">
    <property type="entry name" value="GALACTOKINASE-RELATED"/>
    <property type="match status" value="1"/>
</dbReference>
<evidence type="ECO:0000256" key="1">
    <source>
        <dbReference type="ARBA" id="ARBA00006566"/>
    </source>
</evidence>
<proteinExistence type="inferred from homology"/>
<evidence type="ECO:0000313" key="14">
    <source>
        <dbReference type="EMBL" id="CAD8471701.1"/>
    </source>
</evidence>
<comment type="similarity">
    <text evidence="1">Belongs to the GHMP kinase family. GalK subfamily.</text>
</comment>